<sequence length="128" mass="14358">MAAKFKVTGTYKRSRFTGTDEKAYTATLVTNREIKAKEFSEIISKRTRISEIDCLKILMTISDEICKNLMEGNIVRVDHLGSFRITAKSTFSNTESGVIPQSIGAPTVIFTPSQEIKKTLSGIRYEKE</sequence>
<evidence type="ECO:0000313" key="3">
    <source>
        <dbReference type="EMBL" id="QNS41301.1"/>
    </source>
</evidence>
<dbReference type="SUPFAM" id="SSF47729">
    <property type="entry name" value="IHF-like DNA-binding proteins"/>
    <property type="match status" value="1"/>
</dbReference>
<dbReference type="Pfam" id="PF18291">
    <property type="entry name" value="HU-HIG"/>
    <property type="match status" value="1"/>
</dbReference>
<name>A0A7H1DWE3_9FLAO</name>
<dbReference type="InterPro" id="IPR010992">
    <property type="entry name" value="IHF-like_DNA-bd_dom_sf"/>
</dbReference>
<accession>A0A7H1DWE3</accession>
<dbReference type="GO" id="GO:0003677">
    <property type="term" value="F:DNA binding"/>
    <property type="evidence" value="ECO:0007669"/>
    <property type="project" value="UniProtKB-KW"/>
</dbReference>
<reference evidence="3 4" key="1">
    <citation type="submission" date="2020-07" db="EMBL/GenBank/DDBJ databases">
        <title>Complete genome and description of Chryseobacterium manosquense strain Marseille-Q2069 sp. nov.</title>
        <authorList>
            <person name="Boxberger M."/>
        </authorList>
    </citation>
    <scope>NUCLEOTIDE SEQUENCE [LARGE SCALE GENOMIC DNA]</scope>
    <source>
        <strain evidence="3 4">Marseille-Q2069</strain>
    </source>
</reference>
<evidence type="ECO:0000313" key="4">
    <source>
        <dbReference type="Proteomes" id="UP000516438"/>
    </source>
</evidence>
<evidence type="ECO:0000259" key="2">
    <source>
        <dbReference type="Pfam" id="PF18291"/>
    </source>
</evidence>
<dbReference type="RefSeq" id="WP_188321148.1">
    <property type="nucleotide sequence ID" value="NZ_CP060203.1"/>
</dbReference>
<dbReference type="InterPro" id="IPR041607">
    <property type="entry name" value="HU-HIG"/>
</dbReference>
<dbReference type="Gene3D" id="4.10.520.10">
    <property type="entry name" value="IHF-like DNA-binding proteins"/>
    <property type="match status" value="1"/>
</dbReference>
<dbReference type="EMBL" id="CP060203">
    <property type="protein sequence ID" value="QNS41301.1"/>
    <property type="molecule type" value="Genomic_DNA"/>
</dbReference>
<keyword evidence="4" id="KW-1185">Reference proteome</keyword>
<proteinExistence type="predicted"/>
<protein>
    <submittedName>
        <fullName evidence="3">HU family DNA-binding protein</fullName>
    </submittedName>
</protein>
<organism evidence="3 4">
    <name type="scientific">Chryseobacterium manosquense</name>
    <dbReference type="NCBI Taxonomy" id="2754694"/>
    <lineage>
        <taxon>Bacteria</taxon>
        <taxon>Pseudomonadati</taxon>
        <taxon>Bacteroidota</taxon>
        <taxon>Flavobacteriia</taxon>
        <taxon>Flavobacteriales</taxon>
        <taxon>Weeksellaceae</taxon>
        <taxon>Chryseobacterium group</taxon>
        <taxon>Chryseobacterium</taxon>
    </lineage>
</organism>
<dbReference type="AlphaFoldDB" id="A0A7H1DWE3"/>
<feature type="domain" description="HU" evidence="2">
    <location>
        <begin position="1"/>
        <end position="127"/>
    </location>
</feature>
<dbReference type="KEGG" id="cmaq:H0S70_13410"/>
<gene>
    <name evidence="3" type="ORF">H0S70_13410</name>
</gene>
<keyword evidence="1 3" id="KW-0238">DNA-binding</keyword>
<dbReference type="Proteomes" id="UP000516438">
    <property type="component" value="Chromosome"/>
</dbReference>
<evidence type="ECO:0000256" key="1">
    <source>
        <dbReference type="ARBA" id="ARBA00023125"/>
    </source>
</evidence>